<comment type="subcellular location">
    <subcellularLocation>
        <location evidence="3">Mitochondrion inner membrane</location>
        <topology evidence="3">Single-pass type II membrane protein</topology>
        <orientation evidence="3">Intermembrane side</orientation>
    </subcellularLocation>
</comment>
<organism evidence="22 23">
    <name type="scientific">Pochonia chlamydosporia 170</name>
    <dbReference type="NCBI Taxonomy" id="1380566"/>
    <lineage>
        <taxon>Eukaryota</taxon>
        <taxon>Fungi</taxon>
        <taxon>Dikarya</taxon>
        <taxon>Ascomycota</taxon>
        <taxon>Pezizomycotina</taxon>
        <taxon>Sordariomycetes</taxon>
        <taxon>Hypocreomycetidae</taxon>
        <taxon>Hypocreales</taxon>
        <taxon>Clavicipitaceae</taxon>
        <taxon>Pochonia</taxon>
    </lineage>
</organism>
<dbReference type="STRING" id="1380566.A0A179FYX8"/>
<keyword evidence="17" id="KW-1015">Disulfide bond</keyword>
<evidence type="ECO:0000313" key="22">
    <source>
        <dbReference type="EMBL" id="OAQ70812.1"/>
    </source>
</evidence>
<proteinExistence type="predicted"/>
<evidence type="ECO:0000256" key="15">
    <source>
        <dbReference type="ARBA" id="ARBA00023128"/>
    </source>
</evidence>
<keyword evidence="18" id="KW-0676">Redox-active center</keyword>
<dbReference type="EMBL" id="LSBJ02000002">
    <property type="protein sequence ID" value="OAQ70812.1"/>
    <property type="molecule type" value="Genomic_DNA"/>
</dbReference>
<evidence type="ECO:0000256" key="18">
    <source>
        <dbReference type="ARBA" id="ARBA00023284"/>
    </source>
</evidence>
<keyword evidence="15" id="KW-0496">Mitochondrion</keyword>
<feature type="region of interest" description="Disordered" evidence="21">
    <location>
        <begin position="96"/>
        <end position="127"/>
    </location>
</feature>
<comment type="cofactor">
    <cofactor evidence="1">
        <name>Zn(2+)</name>
        <dbReference type="ChEBI" id="CHEBI:29105"/>
    </cofactor>
</comment>
<dbReference type="FunFam" id="1.10.287.2900:FF:000002">
    <property type="entry name" value="Mitochondrial intermembrane space import and assembly protein"/>
    <property type="match status" value="1"/>
</dbReference>
<evidence type="ECO:0000256" key="11">
    <source>
        <dbReference type="ARBA" id="ARBA00022968"/>
    </source>
</evidence>
<evidence type="ECO:0000256" key="9">
    <source>
        <dbReference type="ARBA" id="ARBA00022927"/>
    </source>
</evidence>
<evidence type="ECO:0000256" key="6">
    <source>
        <dbReference type="ARBA" id="ARBA00022448"/>
    </source>
</evidence>
<keyword evidence="6" id="KW-0813">Transport</keyword>
<evidence type="ECO:0000256" key="13">
    <source>
        <dbReference type="ARBA" id="ARBA00023002"/>
    </source>
</evidence>
<evidence type="ECO:0000256" key="10">
    <source>
        <dbReference type="ARBA" id="ARBA00022946"/>
    </source>
</evidence>
<evidence type="ECO:0000256" key="5">
    <source>
        <dbReference type="ARBA" id="ARBA00013714"/>
    </source>
</evidence>
<feature type="region of interest" description="Disordered" evidence="21">
    <location>
        <begin position="214"/>
        <end position="301"/>
    </location>
</feature>
<evidence type="ECO:0000256" key="17">
    <source>
        <dbReference type="ARBA" id="ARBA00023157"/>
    </source>
</evidence>
<keyword evidence="9" id="KW-0653">Protein transport</keyword>
<reference evidence="22 23" key="1">
    <citation type="journal article" date="2016" name="PLoS Pathog.">
        <title>Biosynthesis of antibiotic leucinostatins in bio-control fungus Purpureocillium lilacinum and their inhibition on phytophthora revealed by genome mining.</title>
        <authorList>
            <person name="Wang G."/>
            <person name="Liu Z."/>
            <person name="Lin R."/>
            <person name="Li E."/>
            <person name="Mao Z."/>
            <person name="Ling J."/>
            <person name="Yang Y."/>
            <person name="Yin W.B."/>
            <person name="Xie B."/>
        </authorList>
    </citation>
    <scope>NUCLEOTIDE SEQUENCE [LARGE SCALE GENOMIC DNA]</scope>
    <source>
        <strain evidence="22">170</strain>
    </source>
</reference>
<dbReference type="GO" id="GO:0005743">
    <property type="term" value="C:mitochondrial inner membrane"/>
    <property type="evidence" value="ECO:0007669"/>
    <property type="project" value="UniProtKB-SubCell"/>
</dbReference>
<comment type="subunit">
    <text evidence="4">Monomer.</text>
</comment>
<sequence length="301" mass="32949">MYRTTVRTASRKALGGLHTQTFRSVPRRFASTATPTYGARTWKSSALRWGLAVGAVYYYNTSSVFADESTAHATAAPSAFAESDVPTVDAVIEQKRKQLKPKTEQQSKPVEQKQQIPEAQPKPEAHTTVAVNSPETLEDEAGQEGAFNPETGEINWDCPCLGGMAHGPCGEEFKTAFSCFVYSTEEPKGMDCIEKFQGMQDCFKQYPEIYGAELSDDGEDATDDLHQLPREEPQEASAPVAAKESSLETDNLPGVKTLDDSGVPKKWEDATAADKKDAKADQPGVKAEEEKTEAKEEEKKE</sequence>
<dbReference type="KEGG" id="pchm:VFPPC_03214"/>
<keyword evidence="16" id="KW-0472">Membrane</keyword>
<dbReference type="PANTHER" id="PTHR21622:SF0">
    <property type="entry name" value="COILED-COIL-HELIX-COILED-COIL-HELIX DOMAIN CONTAINING 4"/>
    <property type="match status" value="1"/>
</dbReference>
<keyword evidence="13" id="KW-0560">Oxidoreductase</keyword>
<evidence type="ECO:0000256" key="3">
    <source>
        <dbReference type="ARBA" id="ARBA00004164"/>
    </source>
</evidence>
<evidence type="ECO:0000256" key="21">
    <source>
        <dbReference type="SAM" id="MobiDB-lite"/>
    </source>
</evidence>
<keyword evidence="11" id="KW-0735">Signal-anchor</keyword>
<comment type="cofactor">
    <cofactor evidence="2">
        <name>Cu(2+)</name>
        <dbReference type="ChEBI" id="CHEBI:29036"/>
    </cofactor>
</comment>
<evidence type="ECO:0000256" key="7">
    <source>
        <dbReference type="ARBA" id="ARBA00022692"/>
    </source>
</evidence>
<dbReference type="PROSITE" id="PS51808">
    <property type="entry name" value="CHCH"/>
    <property type="match status" value="1"/>
</dbReference>
<dbReference type="Gene3D" id="1.10.287.2900">
    <property type="match status" value="1"/>
</dbReference>
<accession>A0A179FYX8</accession>
<dbReference type="GO" id="GO:0015035">
    <property type="term" value="F:protein-disulfide reductase activity"/>
    <property type="evidence" value="ECO:0007669"/>
    <property type="project" value="InterPro"/>
</dbReference>
<keyword evidence="23" id="KW-1185">Reference proteome</keyword>
<evidence type="ECO:0000256" key="2">
    <source>
        <dbReference type="ARBA" id="ARBA00001973"/>
    </source>
</evidence>
<evidence type="ECO:0000256" key="14">
    <source>
        <dbReference type="ARBA" id="ARBA00023010"/>
    </source>
</evidence>
<dbReference type="AlphaFoldDB" id="A0A179FYX8"/>
<dbReference type="GO" id="GO:0005758">
    <property type="term" value="C:mitochondrial intermembrane space"/>
    <property type="evidence" value="ECO:0007669"/>
    <property type="project" value="TreeGrafter"/>
</dbReference>
<dbReference type="RefSeq" id="XP_018147349.1">
    <property type="nucleotide sequence ID" value="XM_018282743.1"/>
</dbReference>
<evidence type="ECO:0000256" key="16">
    <source>
        <dbReference type="ARBA" id="ARBA00023136"/>
    </source>
</evidence>
<evidence type="ECO:0000256" key="12">
    <source>
        <dbReference type="ARBA" id="ARBA00022989"/>
    </source>
</evidence>
<dbReference type="GeneID" id="28846737"/>
<feature type="compositionally biased region" description="Basic and acidic residues" evidence="21">
    <location>
        <begin position="96"/>
        <end position="105"/>
    </location>
</feature>
<dbReference type="GO" id="GO:0045041">
    <property type="term" value="P:protein import into mitochondrial intermembrane space"/>
    <property type="evidence" value="ECO:0007669"/>
    <property type="project" value="InterPro"/>
</dbReference>
<evidence type="ECO:0000256" key="19">
    <source>
        <dbReference type="ARBA" id="ARBA00024980"/>
    </source>
</evidence>
<evidence type="ECO:0000256" key="1">
    <source>
        <dbReference type="ARBA" id="ARBA00001947"/>
    </source>
</evidence>
<keyword evidence="8" id="KW-0999">Mitochondrion inner membrane</keyword>
<evidence type="ECO:0000256" key="4">
    <source>
        <dbReference type="ARBA" id="ARBA00011245"/>
    </source>
</evidence>
<evidence type="ECO:0000313" key="23">
    <source>
        <dbReference type="Proteomes" id="UP000078397"/>
    </source>
</evidence>
<gene>
    <name evidence="22" type="ORF">VFPPC_03214</name>
</gene>
<feature type="compositionally biased region" description="Basic and acidic residues" evidence="21">
    <location>
        <begin position="257"/>
        <end position="301"/>
    </location>
</feature>
<feature type="compositionally biased region" description="Polar residues" evidence="21">
    <location>
        <begin position="106"/>
        <end position="117"/>
    </location>
</feature>
<evidence type="ECO:0000256" key="20">
    <source>
        <dbReference type="ARBA" id="ARBA00033150"/>
    </source>
</evidence>
<protein>
    <recommendedName>
        <fullName evidence="5">Mitochondrial intermembrane space import and assembly protein 40</fullName>
    </recommendedName>
    <alternativeName>
        <fullName evidence="20">Mitochondrial import inner membrane translocase TIM40</fullName>
    </alternativeName>
</protein>
<keyword evidence="14" id="KW-0811">Translocation</keyword>
<dbReference type="OrthoDB" id="7481291at2759"/>
<dbReference type="InterPro" id="IPR039289">
    <property type="entry name" value="CHCHD4"/>
</dbReference>
<keyword evidence="10" id="KW-0809">Transit peptide</keyword>
<keyword evidence="12" id="KW-1133">Transmembrane helix</keyword>
<name>A0A179FYX8_METCM</name>
<evidence type="ECO:0000256" key="8">
    <source>
        <dbReference type="ARBA" id="ARBA00022792"/>
    </source>
</evidence>
<keyword evidence="7" id="KW-0812">Transmembrane</keyword>
<dbReference type="PANTHER" id="PTHR21622">
    <property type="entry name" value="COILED-COIL-HELIX-COILED-COIL-HELIX DOMAIN CONTAINING 4"/>
    <property type="match status" value="1"/>
</dbReference>
<feature type="compositionally biased region" description="Basic and acidic residues" evidence="21">
    <location>
        <begin position="223"/>
        <end position="233"/>
    </location>
</feature>
<comment type="caution">
    <text evidence="22">The sequence shown here is derived from an EMBL/GenBank/DDBJ whole genome shotgun (WGS) entry which is preliminary data.</text>
</comment>
<comment type="function">
    <text evidence="19">Required for the import and folding of small cysteine-containing proteins (small Tim) in the mitochondrial intermembrane space (IMS). Forms a redox cycle with ERV1 that involves a disulfide relay system. Precursor proteins to be imported into the IMS are translocated in their reduced form into the mitochondria. The oxidized form of MIA40 forms a transient intermolecular disulfide bridge with the reduced precursor protein, resulting in oxidation of the precursor protein that now contains an intramolecular disulfide bond and is able to undergo folding in the IMS.</text>
</comment>
<dbReference type="Proteomes" id="UP000078397">
    <property type="component" value="Unassembled WGS sequence"/>
</dbReference>